<organism evidence="1 2">
    <name type="scientific">Cirrhinus molitorella</name>
    <name type="common">mud carp</name>
    <dbReference type="NCBI Taxonomy" id="172907"/>
    <lineage>
        <taxon>Eukaryota</taxon>
        <taxon>Metazoa</taxon>
        <taxon>Chordata</taxon>
        <taxon>Craniata</taxon>
        <taxon>Vertebrata</taxon>
        <taxon>Euteleostomi</taxon>
        <taxon>Actinopterygii</taxon>
        <taxon>Neopterygii</taxon>
        <taxon>Teleostei</taxon>
        <taxon>Ostariophysi</taxon>
        <taxon>Cypriniformes</taxon>
        <taxon>Cyprinidae</taxon>
        <taxon>Labeoninae</taxon>
        <taxon>Labeonini</taxon>
        <taxon>Cirrhinus</taxon>
    </lineage>
</organism>
<dbReference type="EMBL" id="JAUYZG010000022">
    <property type="protein sequence ID" value="KAK2872461.1"/>
    <property type="molecule type" value="Genomic_DNA"/>
</dbReference>
<dbReference type="Proteomes" id="UP001187343">
    <property type="component" value="Unassembled WGS sequence"/>
</dbReference>
<dbReference type="AlphaFoldDB" id="A0AA88TAZ8"/>
<name>A0AA88TAZ8_9TELE</name>
<reference evidence="1" key="1">
    <citation type="submission" date="2023-08" db="EMBL/GenBank/DDBJ databases">
        <title>Chromosome-level Genome Assembly of mud carp (Cirrhinus molitorella).</title>
        <authorList>
            <person name="Liu H."/>
        </authorList>
    </citation>
    <scope>NUCLEOTIDE SEQUENCE</scope>
    <source>
        <strain evidence="1">Prfri</strain>
        <tissue evidence="1">Muscle</tissue>
    </source>
</reference>
<sequence>MLEKQKPRGFRHYTLRTFSPTIRFHLSYGSHAEIKSGDLTGASFSLLDCIRPWEPSVHLTVLIFQCMNHRTTPLIRVLPRETVKMAPVIKRQHVTETPACENGFFYWEVHCDNFHKPEGEKY</sequence>
<gene>
    <name evidence="1" type="ORF">Q8A67_022358</name>
</gene>
<protein>
    <submittedName>
        <fullName evidence="1">Uncharacterized protein</fullName>
    </submittedName>
</protein>
<comment type="caution">
    <text evidence="1">The sequence shown here is derived from an EMBL/GenBank/DDBJ whole genome shotgun (WGS) entry which is preliminary data.</text>
</comment>
<proteinExistence type="predicted"/>
<keyword evidence="2" id="KW-1185">Reference proteome</keyword>
<accession>A0AA88TAZ8</accession>
<evidence type="ECO:0000313" key="1">
    <source>
        <dbReference type="EMBL" id="KAK2872461.1"/>
    </source>
</evidence>
<evidence type="ECO:0000313" key="2">
    <source>
        <dbReference type="Proteomes" id="UP001187343"/>
    </source>
</evidence>